<dbReference type="EMBL" id="JYDH01000212">
    <property type="protein sequence ID" value="KRY28251.1"/>
    <property type="molecule type" value="Genomic_DNA"/>
</dbReference>
<evidence type="ECO:0000313" key="3">
    <source>
        <dbReference type="EMBL" id="KRY28251.1"/>
    </source>
</evidence>
<gene>
    <name evidence="3" type="ORF">T01_2952</name>
</gene>
<evidence type="ECO:0000313" key="4">
    <source>
        <dbReference type="Proteomes" id="UP000054776"/>
    </source>
</evidence>
<name>A0A0V1AU10_TRISP</name>
<proteinExistence type="predicted"/>
<organism evidence="3 4">
    <name type="scientific">Trichinella spiralis</name>
    <name type="common">Trichina worm</name>
    <dbReference type="NCBI Taxonomy" id="6334"/>
    <lineage>
        <taxon>Eukaryota</taxon>
        <taxon>Metazoa</taxon>
        <taxon>Ecdysozoa</taxon>
        <taxon>Nematoda</taxon>
        <taxon>Enoplea</taxon>
        <taxon>Dorylaimia</taxon>
        <taxon>Trichinellida</taxon>
        <taxon>Trichinellidae</taxon>
        <taxon>Trichinella</taxon>
    </lineage>
</organism>
<dbReference type="Proteomes" id="UP000054776">
    <property type="component" value="Unassembled WGS sequence"/>
</dbReference>
<evidence type="ECO:0000256" key="1">
    <source>
        <dbReference type="SAM" id="MobiDB-lite"/>
    </source>
</evidence>
<protein>
    <submittedName>
        <fullName evidence="3">Uncharacterized protein</fullName>
    </submittedName>
</protein>
<feature type="compositionally biased region" description="Polar residues" evidence="1">
    <location>
        <begin position="166"/>
        <end position="191"/>
    </location>
</feature>
<dbReference type="OrthoDB" id="5918414at2759"/>
<feature type="compositionally biased region" description="Basic and acidic residues" evidence="1">
    <location>
        <begin position="64"/>
        <end position="76"/>
    </location>
</feature>
<keyword evidence="4" id="KW-1185">Reference proteome</keyword>
<keyword evidence="2" id="KW-0812">Transmembrane</keyword>
<comment type="caution">
    <text evidence="3">The sequence shown here is derived from an EMBL/GenBank/DDBJ whole genome shotgun (WGS) entry which is preliminary data.</text>
</comment>
<accession>A0A0V1AU10</accession>
<dbReference type="InParanoid" id="A0A0V1AU10"/>
<dbReference type="AlphaFoldDB" id="A0A0V1AU10"/>
<feature type="transmembrane region" description="Helical" evidence="2">
    <location>
        <begin position="296"/>
        <end position="320"/>
    </location>
</feature>
<feature type="non-terminal residue" evidence="3">
    <location>
        <position position="1"/>
    </location>
</feature>
<keyword evidence="2" id="KW-0472">Membrane</keyword>
<feature type="region of interest" description="Disordered" evidence="1">
    <location>
        <begin position="64"/>
        <end position="83"/>
    </location>
</feature>
<keyword evidence="2" id="KW-1133">Transmembrane helix</keyword>
<evidence type="ECO:0000256" key="2">
    <source>
        <dbReference type="SAM" id="Phobius"/>
    </source>
</evidence>
<sequence length="321" mass="35646">LGNMTTSYGSNWILRKQQRTVDEIPTVSASCRPYHVSDVDRFCDDDRQVQLNRLNDRIVGRYEKRDALQPQHDQHPPLKSTSSRCLKIPTTTAAAATTTSTTTASFRQKANQLVDDSFTYLDVELNRSLDHRPNGRHGRADADLVDSCCPTCASSPYSVPYDQEPTPLNNNNDLLKSANIQPDLHGTSSTDEYSERNLPHASRPQIAYGGGSAKMTTSNCQFNGQQYAFGQQAQYKQLRNAGTWKIWLDDANVANPINPLATDAISLNDIVSTEPPPRANTAYQSGTDWKMRDRRLCIAILLTALILLVACAGFALALYYD</sequence>
<feature type="region of interest" description="Disordered" evidence="1">
    <location>
        <begin position="159"/>
        <end position="198"/>
    </location>
</feature>
<reference evidence="3 4" key="1">
    <citation type="submission" date="2015-01" db="EMBL/GenBank/DDBJ databases">
        <title>Evolution of Trichinella species and genotypes.</title>
        <authorList>
            <person name="Korhonen P.K."/>
            <person name="Edoardo P."/>
            <person name="Giuseppe L.R."/>
            <person name="Gasser R.B."/>
        </authorList>
    </citation>
    <scope>NUCLEOTIDE SEQUENCE [LARGE SCALE GENOMIC DNA]</scope>
    <source>
        <strain evidence="3">ISS3</strain>
    </source>
</reference>